<dbReference type="InterPro" id="IPR025738">
    <property type="entry name" value="BatD"/>
</dbReference>
<dbReference type="EMBL" id="JAVRQI010000002">
    <property type="protein sequence ID" value="MDT1060792.1"/>
    <property type="molecule type" value="Genomic_DNA"/>
</dbReference>
<dbReference type="PANTHER" id="PTHR40940:SF2">
    <property type="entry name" value="BATD"/>
    <property type="match status" value="1"/>
</dbReference>
<comment type="caution">
    <text evidence="2">The sequence shown here is derived from an EMBL/GenBank/DDBJ whole genome shotgun (WGS) entry which is preliminary data.</text>
</comment>
<evidence type="ECO:0000313" key="2">
    <source>
        <dbReference type="EMBL" id="MDT1060792.1"/>
    </source>
</evidence>
<evidence type="ECO:0000313" key="3">
    <source>
        <dbReference type="Proteomes" id="UP001251085"/>
    </source>
</evidence>
<sequence length="374" mass="41610">MIRLLILLLLLAAPARAEDSLRLVLPEGRPVVGEMIRLTVRGEYDGFIALEDMTFPDSAAYDWMQLLPDDWRDERVNGVQRRVFERQIAIFPRKPGNLVIGPVSHHLTKAEGATRREIVVEAPPVTIAIGPYPAPGLPLVARNLKVTDELSDDPAHIRDDQTIHRRITITAENTMAHLLPPRPDLREKWLISFTSPEKRETRLTEKGPLAFVEWEWSLRPITGEQGTLPPIRFSWFDLAKREMRGSITQPVIFGYGQLGANIGGSTGAVSRWSLIGVVAAGAALALGLALRGQGLRVPDWRRWLPNPHSGALRKAAAEGDLLELRRVALEYAGHEKRFGRAVDPASLRRLDASIFAAEGNDLDRAAFLRELSGR</sequence>
<evidence type="ECO:0008006" key="4">
    <source>
        <dbReference type="Google" id="ProtNLM"/>
    </source>
</evidence>
<gene>
    <name evidence="2" type="ORF">RM190_02915</name>
</gene>
<accession>A0ABU3E991</accession>
<organism evidence="2 3">
    <name type="scientific">Paracoccus broussonetiae</name>
    <dbReference type="NCBI Taxonomy" id="3075834"/>
    <lineage>
        <taxon>Bacteria</taxon>
        <taxon>Pseudomonadati</taxon>
        <taxon>Pseudomonadota</taxon>
        <taxon>Alphaproteobacteria</taxon>
        <taxon>Rhodobacterales</taxon>
        <taxon>Paracoccaceae</taxon>
        <taxon>Paracoccus</taxon>
    </lineage>
</organism>
<keyword evidence="3" id="KW-1185">Reference proteome</keyword>
<keyword evidence="1" id="KW-0732">Signal</keyword>
<evidence type="ECO:0000256" key="1">
    <source>
        <dbReference type="SAM" id="SignalP"/>
    </source>
</evidence>
<feature type="signal peptide" evidence="1">
    <location>
        <begin position="1"/>
        <end position="17"/>
    </location>
</feature>
<proteinExistence type="predicted"/>
<dbReference type="PANTHER" id="PTHR40940">
    <property type="entry name" value="PROTEIN BATD-RELATED"/>
    <property type="match status" value="1"/>
</dbReference>
<reference evidence="3" key="1">
    <citation type="submission" date="2023-07" db="EMBL/GenBank/DDBJ databases">
        <title>Characterization of two Paracoccaceae strains isolated from Phycosphere and proposal of Xinfangfangia lacusdiani sp. nov.</title>
        <authorList>
            <person name="Deng Y."/>
            <person name="Zhang Y.Q."/>
        </authorList>
    </citation>
    <scope>NUCLEOTIDE SEQUENCE [LARGE SCALE GENOMIC DNA]</scope>
    <source>
        <strain evidence="3">CPCC 101403</strain>
    </source>
</reference>
<dbReference type="Proteomes" id="UP001251085">
    <property type="component" value="Unassembled WGS sequence"/>
</dbReference>
<dbReference type="RefSeq" id="WP_311757898.1">
    <property type="nucleotide sequence ID" value="NZ_JAVRQI010000002.1"/>
</dbReference>
<feature type="chain" id="PRO_5045766555" description="Oxygen tolerance protein BatD" evidence="1">
    <location>
        <begin position="18"/>
        <end position="374"/>
    </location>
</feature>
<protein>
    <recommendedName>
        <fullName evidence="4">Oxygen tolerance protein BatD</fullName>
    </recommendedName>
</protein>
<name>A0ABU3E991_9RHOB</name>